<name>A0A1H7VPX9_9HYPH</name>
<dbReference type="InterPro" id="IPR043128">
    <property type="entry name" value="Rev_trsase/Diguanyl_cyclase"/>
</dbReference>
<dbReference type="PANTHER" id="PTHR45138:SF24">
    <property type="entry name" value="DIGUANYLATE CYCLASE DGCC-RELATED"/>
    <property type="match status" value="1"/>
</dbReference>
<dbReference type="GO" id="GO:0005886">
    <property type="term" value="C:plasma membrane"/>
    <property type="evidence" value="ECO:0007669"/>
    <property type="project" value="TreeGrafter"/>
</dbReference>
<proteinExistence type="predicted"/>
<feature type="domain" description="HAMP" evidence="3">
    <location>
        <begin position="351"/>
        <end position="403"/>
    </location>
</feature>
<dbReference type="EMBL" id="FOAN01000007">
    <property type="protein sequence ID" value="SEM11296.1"/>
    <property type="molecule type" value="Genomic_DNA"/>
</dbReference>
<dbReference type="STRING" id="1036779.SAMN04515666_107205"/>
<dbReference type="SMART" id="SM00267">
    <property type="entry name" value="GGDEF"/>
    <property type="match status" value="1"/>
</dbReference>
<evidence type="ECO:0000313" key="5">
    <source>
        <dbReference type="EMBL" id="SEM11296.1"/>
    </source>
</evidence>
<dbReference type="InterPro" id="IPR000160">
    <property type="entry name" value="GGDEF_dom"/>
</dbReference>
<evidence type="ECO:0000256" key="2">
    <source>
        <dbReference type="SAM" id="Phobius"/>
    </source>
</evidence>
<protein>
    <recommendedName>
        <fullName evidence="1">diguanylate cyclase</fullName>
        <ecNumber evidence="1">2.7.7.65</ecNumber>
    </recommendedName>
</protein>
<dbReference type="GO" id="GO:0043709">
    <property type="term" value="P:cell adhesion involved in single-species biofilm formation"/>
    <property type="evidence" value="ECO:0007669"/>
    <property type="project" value="TreeGrafter"/>
</dbReference>
<organism evidence="5 6">
    <name type="scientific">Bosea lupini</name>
    <dbReference type="NCBI Taxonomy" id="1036779"/>
    <lineage>
        <taxon>Bacteria</taxon>
        <taxon>Pseudomonadati</taxon>
        <taxon>Pseudomonadota</taxon>
        <taxon>Alphaproteobacteria</taxon>
        <taxon>Hyphomicrobiales</taxon>
        <taxon>Boseaceae</taxon>
        <taxon>Bosea</taxon>
    </lineage>
</organism>
<sequence length="591" mass="65141">MSEGAGDADEMGLLKAWTNSGLKARVLVLVLATLVAIAVPASGIFLWMVNGTVVKLGTLFAEKQILFDRYRGLEALMREVSLAETVARAPVIVDWAQDETDPEKAKRGLAELEHYRLSFTDRSYFAVVDKSGHYYFNDKDNAYEHNRLRYTVSPSAPQDAWYFKTRALGKGCHLNVNRDEVLSVTKVWINCIIQKDGKVLGLIGTGVDLTQFIKEVVEFPQTGVQSMFVDLQGAVQAHRDPRVVDFHSLTKDATAKKTIFRLLDEEGDRKALAGMMQRVAKGEALVLSRFMQMDGHEVLVGVGFLDRLGWFNVTVMDVDAIIDRKLFAPLAGLMVAILIAVAGLMTFLFKRKVLDRLAWVEQGVTRVRSGDFTAVAKEDGNDEIARLSRAFNEMAQAVGDNTGRLEAMVRERTQKLEELAQHDPLTSVLNRRGFEEVFAREQNRAQRNGTACGLIIVDLDRFKLVNDDYGHRAGDEVLVACVRRMLPALRSYDACARWGGDEFILLISDCSAQSLATVANKVAALLREAPIMLSDGRAVPMTASLGAAMALPEDSLTDAAARADAGLYRVKHGGRDGVAIDETGAMLRQVG</sequence>
<evidence type="ECO:0000313" key="6">
    <source>
        <dbReference type="Proteomes" id="UP000199664"/>
    </source>
</evidence>
<evidence type="ECO:0000259" key="3">
    <source>
        <dbReference type="PROSITE" id="PS50885"/>
    </source>
</evidence>
<dbReference type="GO" id="GO:1902201">
    <property type="term" value="P:negative regulation of bacterial-type flagellum-dependent cell motility"/>
    <property type="evidence" value="ECO:0007669"/>
    <property type="project" value="TreeGrafter"/>
</dbReference>
<dbReference type="GO" id="GO:0007165">
    <property type="term" value="P:signal transduction"/>
    <property type="evidence" value="ECO:0007669"/>
    <property type="project" value="InterPro"/>
</dbReference>
<dbReference type="Proteomes" id="UP000199664">
    <property type="component" value="Unassembled WGS sequence"/>
</dbReference>
<dbReference type="PANTHER" id="PTHR45138">
    <property type="entry name" value="REGULATORY COMPONENTS OF SENSORY TRANSDUCTION SYSTEM"/>
    <property type="match status" value="1"/>
</dbReference>
<dbReference type="Pfam" id="PF00672">
    <property type="entry name" value="HAMP"/>
    <property type="match status" value="1"/>
</dbReference>
<dbReference type="AlphaFoldDB" id="A0A1H7VPX9"/>
<dbReference type="Gene3D" id="6.10.340.10">
    <property type="match status" value="1"/>
</dbReference>
<dbReference type="RefSeq" id="WP_244543941.1">
    <property type="nucleotide sequence ID" value="NZ_FOAN01000007.1"/>
</dbReference>
<dbReference type="Gene3D" id="3.30.450.20">
    <property type="entry name" value="PAS domain"/>
    <property type="match status" value="1"/>
</dbReference>
<dbReference type="InterPro" id="IPR050469">
    <property type="entry name" value="Diguanylate_Cyclase"/>
</dbReference>
<keyword evidence="2" id="KW-0812">Transmembrane</keyword>
<feature type="transmembrane region" description="Helical" evidence="2">
    <location>
        <begin position="26"/>
        <end position="49"/>
    </location>
</feature>
<reference evidence="6" key="1">
    <citation type="submission" date="2016-10" db="EMBL/GenBank/DDBJ databases">
        <authorList>
            <person name="Varghese N."/>
            <person name="Submissions S."/>
        </authorList>
    </citation>
    <scope>NUCLEOTIDE SEQUENCE [LARGE SCALE GENOMIC DNA]</scope>
    <source>
        <strain evidence="6">LMG 26383,CCUG 61248,R- 45681</strain>
    </source>
</reference>
<dbReference type="InterPro" id="IPR003660">
    <property type="entry name" value="HAMP_dom"/>
</dbReference>
<feature type="domain" description="GGDEF" evidence="4">
    <location>
        <begin position="450"/>
        <end position="583"/>
    </location>
</feature>
<dbReference type="SUPFAM" id="SSF158472">
    <property type="entry name" value="HAMP domain-like"/>
    <property type="match status" value="1"/>
</dbReference>
<dbReference type="GO" id="GO:0052621">
    <property type="term" value="F:diguanylate cyclase activity"/>
    <property type="evidence" value="ECO:0007669"/>
    <property type="project" value="UniProtKB-EC"/>
</dbReference>
<dbReference type="Gene3D" id="3.30.70.270">
    <property type="match status" value="1"/>
</dbReference>
<keyword evidence="2" id="KW-0472">Membrane</keyword>
<keyword evidence="2" id="KW-1133">Transmembrane helix</keyword>
<dbReference type="CDD" id="cd01949">
    <property type="entry name" value="GGDEF"/>
    <property type="match status" value="1"/>
</dbReference>
<gene>
    <name evidence="5" type="ORF">SAMN04515666_107205</name>
</gene>
<dbReference type="InterPro" id="IPR029787">
    <property type="entry name" value="Nucleotide_cyclase"/>
</dbReference>
<dbReference type="SMART" id="SM00304">
    <property type="entry name" value="HAMP"/>
    <property type="match status" value="1"/>
</dbReference>
<keyword evidence="6" id="KW-1185">Reference proteome</keyword>
<dbReference type="FunFam" id="3.30.70.270:FF:000001">
    <property type="entry name" value="Diguanylate cyclase domain protein"/>
    <property type="match status" value="1"/>
</dbReference>
<evidence type="ECO:0000256" key="1">
    <source>
        <dbReference type="ARBA" id="ARBA00012528"/>
    </source>
</evidence>
<dbReference type="CDD" id="cd06225">
    <property type="entry name" value="HAMP"/>
    <property type="match status" value="1"/>
</dbReference>
<feature type="transmembrane region" description="Helical" evidence="2">
    <location>
        <begin position="326"/>
        <end position="349"/>
    </location>
</feature>
<dbReference type="PROSITE" id="PS50887">
    <property type="entry name" value="GGDEF"/>
    <property type="match status" value="1"/>
</dbReference>
<dbReference type="EC" id="2.7.7.65" evidence="1"/>
<evidence type="ECO:0000259" key="4">
    <source>
        <dbReference type="PROSITE" id="PS50887"/>
    </source>
</evidence>
<dbReference type="PROSITE" id="PS50885">
    <property type="entry name" value="HAMP"/>
    <property type="match status" value="1"/>
</dbReference>
<accession>A0A1H7VPX9</accession>
<dbReference type="SUPFAM" id="SSF55073">
    <property type="entry name" value="Nucleotide cyclase"/>
    <property type="match status" value="1"/>
</dbReference>
<dbReference type="NCBIfam" id="TIGR00254">
    <property type="entry name" value="GGDEF"/>
    <property type="match status" value="1"/>
</dbReference>
<dbReference type="Pfam" id="PF00990">
    <property type="entry name" value="GGDEF"/>
    <property type="match status" value="1"/>
</dbReference>